<dbReference type="GO" id="GO:0016485">
    <property type="term" value="P:protein processing"/>
    <property type="evidence" value="ECO:0007669"/>
    <property type="project" value="TreeGrafter"/>
</dbReference>
<dbReference type="Proteomes" id="UP001153712">
    <property type="component" value="Chromosome 4"/>
</dbReference>
<evidence type="ECO:0000256" key="6">
    <source>
        <dbReference type="ARBA" id="ARBA00022801"/>
    </source>
</evidence>
<evidence type="ECO:0000256" key="9">
    <source>
        <dbReference type="SAM" id="Phobius"/>
    </source>
</evidence>
<evidence type="ECO:0008006" key="14">
    <source>
        <dbReference type="Google" id="ProtNLM"/>
    </source>
</evidence>
<evidence type="ECO:0000256" key="4">
    <source>
        <dbReference type="ARBA" id="ARBA00022670"/>
    </source>
</evidence>
<dbReference type="Pfam" id="PF01431">
    <property type="entry name" value="Peptidase_M13"/>
    <property type="match status" value="1"/>
</dbReference>
<feature type="domain" description="Peptidase M13 C-terminal" evidence="10">
    <location>
        <begin position="570"/>
        <end position="774"/>
    </location>
</feature>
<dbReference type="InterPro" id="IPR042089">
    <property type="entry name" value="Peptidase_M13_dom_2"/>
</dbReference>
<dbReference type="PANTHER" id="PTHR11733">
    <property type="entry name" value="ZINC METALLOPROTEASE FAMILY M13 NEPRILYSIN-RELATED"/>
    <property type="match status" value="1"/>
</dbReference>
<comment type="subcellular location">
    <subcellularLocation>
        <location evidence="2">Cell membrane</location>
        <topology evidence="2">Single-pass type II membrane protein</topology>
    </subcellularLocation>
</comment>
<dbReference type="InterPro" id="IPR024079">
    <property type="entry name" value="MetalloPept_cat_dom_sf"/>
</dbReference>
<dbReference type="OrthoDB" id="6475849at2759"/>
<dbReference type="Gene3D" id="1.10.1380.10">
    <property type="entry name" value="Neutral endopeptidase , domain2"/>
    <property type="match status" value="1"/>
</dbReference>
<accession>A0A9N9TV76</accession>
<name>A0A9N9TV76_PHYSR</name>
<comment type="cofactor">
    <cofactor evidence="1">
        <name>Zn(2+)</name>
        <dbReference type="ChEBI" id="CHEBI:29105"/>
    </cofactor>
</comment>
<dbReference type="Pfam" id="PF05649">
    <property type="entry name" value="Peptidase_M13_N"/>
    <property type="match status" value="1"/>
</dbReference>
<dbReference type="GO" id="GO:0004222">
    <property type="term" value="F:metalloendopeptidase activity"/>
    <property type="evidence" value="ECO:0007669"/>
    <property type="project" value="InterPro"/>
</dbReference>
<proteinExistence type="inferred from homology"/>
<keyword evidence="6" id="KW-0378">Hydrolase</keyword>
<dbReference type="PANTHER" id="PTHR11733:SF133">
    <property type="entry name" value="PHOSPHATE-REGULATING NEUTRAL ENDOPEPTIDASE PHEX"/>
    <property type="match status" value="1"/>
</dbReference>
<keyword evidence="9" id="KW-0812">Transmembrane</keyword>
<keyword evidence="8" id="KW-0482">Metalloprotease</keyword>
<evidence type="ECO:0000313" key="13">
    <source>
        <dbReference type="Proteomes" id="UP001153712"/>
    </source>
</evidence>
<evidence type="ECO:0000256" key="1">
    <source>
        <dbReference type="ARBA" id="ARBA00001947"/>
    </source>
</evidence>
<keyword evidence="13" id="KW-1185">Reference proteome</keyword>
<gene>
    <name evidence="12" type="ORF">PHYEVI_LOCUS7487</name>
</gene>
<feature type="transmembrane region" description="Helical" evidence="9">
    <location>
        <begin position="42"/>
        <end position="65"/>
    </location>
</feature>
<feature type="domain" description="Peptidase M13 N-terminal" evidence="11">
    <location>
        <begin position="94"/>
        <end position="512"/>
    </location>
</feature>
<dbReference type="CDD" id="cd08662">
    <property type="entry name" value="M13"/>
    <property type="match status" value="1"/>
</dbReference>
<evidence type="ECO:0000259" key="11">
    <source>
        <dbReference type="Pfam" id="PF05649"/>
    </source>
</evidence>
<evidence type="ECO:0000313" key="12">
    <source>
        <dbReference type="EMBL" id="CAG9861144.1"/>
    </source>
</evidence>
<keyword evidence="7" id="KW-0862">Zinc</keyword>
<dbReference type="AlphaFoldDB" id="A0A9N9TV76"/>
<sequence>MDKCGVMINGLANSSRMVHKNYLVGIKSRANIFKNTSHLRKLSICTLILAIIFFIIMVIFISLYLNKKSKLCTSIECLRAASNYLSSMNSSVDPCDNFYEFVCGRWSNEHPNHGWWSSFSSFTTISEKIAITARNALTNPPDASEPEAVRKSKNFYTSCIDSETIDNLGLTTIYPYLGKLNLPIVPSLLNASNSSAVKFDWLRTDALAKQYLLMDLFIGATVGPNIFNGSQNVLYVGKIYQTTPLPSPLKKSQKPLNKRDTNQELKRTVRSNIIKYLIGQVVFNTTGTTPAANLLENAADVIMDISDFVDEIVSNTTDPFEEEDETYSIPIRKLQQEIAGKQPKNFLIDYFNELFNRTNVTINPDSDLVYVTDADVTYLKTVVNYLSETPDVEVELYTWWTSVYAMIFSTSDNFTEHIKKELNSYARDQEKIVRSRSLECALLTNNYMGYAVSYALADRSFASDTKPKVEIMIEEIKNAFVAHVKGIRWMDGKTKRATLEKTKEMLTFVGYPDWLFQKGKLDEHYSDYVIEPGRFLDNMVSVINSHAIDNLNSLRKTHKRDWYTEPTEVNAFNSFSDNAINVPFAILNFPLYNLGLEALNYGAIGSILGHEIIHGFDNIGRKHDKYGNFIQWWTNQTIESFEDLTDCFVKQYDNFTIKEVGEVNGRATLGENLADNGGLNQAYKAYVNYVRKNGEEPRLPGFQKYNNYQMFFIAYSSIWCETINASDLEDQLEYDEHCPNFIRVLGSLQNSEDFSREFHCPKGSPMNPDVKCKIW</sequence>
<keyword evidence="9" id="KW-1133">Transmembrane helix</keyword>
<evidence type="ECO:0000256" key="8">
    <source>
        <dbReference type="ARBA" id="ARBA00023049"/>
    </source>
</evidence>
<keyword evidence="9" id="KW-0472">Membrane</keyword>
<dbReference type="InterPro" id="IPR008753">
    <property type="entry name" value="Peptidase_M13_N"/>
</dbReference>
<dbReference type="PROSITE" id="PS51885">
    <property type="entry name" value="NEPRILYSIN"/>
    <property type="match status" value="1"/>
</dbReference>
<comment type="similarity">
    <text evidence="3">Belongs to the peptidase M13 family.</text>
</comment>
<dbReference type="Gene3D" id="3.40.390.10">
    <property type="entry name" value="Collagenase (Catalytic Domain)"/>
    <property type="match status" value="1"/>
</dbReference>
<reference evidence="12" key="1">
    <citation type="submission" date="2022-01" db="EMBL/GenBank/DDBJ databases">
        <authorList>
            <person name="King R."/>
        </authorList>
    </citation>
    <scope>NUCLEOTIDE SEQUENCE</scope>
</reference>
<protein>
    <recommendedName>
        <fullName evidence="14">Endothelin-converting enzyme 1</fullName>
    </recommendedName>
</protein>
<dbReference type="GO" id="GO:0046872">
    <property type="term" value="F:metal ion binding"/>
    <property type="evidence" value="ECO:0007669"/>
    <property type="project" value="UniProtKB-KW"/>
</dbReference>
<evidence type="ECO:0000256" key="7">
    <source>
        <dbReference type="ARBA" id="ARBA00022833"/>
    </source>
</evidence>
<dbReference type="SUPFAM" id="SSF55486">
    <property type="entry name" value="Metalloproteases ('zincins'), catalytic domain"/>
    <property type="match status" value="1"/>
</dbReference>
<keyword evidence="5" id="KW-0479">Metal-binding</keyword>
<organism evidence="12 13">
    <name type="scientific">Phyllotreta striolata</name>
    <name type="common">Striped flea beetle</name>
    <name type="synonym">Crioceris striolata</name>
    <dbReference type="NCBI Taxonomy" id="444603"/>
    <lineage>
        <taxon>Eukaryota</taxon>
        <taxon>Metazoa</taxon>
        <taxon>Ecdysozoa</taxon>
        <taxon>Arthropoda</taxon>
        <taxon>Hexapoda</taxon>
        <taxon>Insecta</taxon>
        <taxon>Pterygota</taxon>
        <taxon>Neoptera</taxon>
        <taxon>Endopterygota</taxon>
        <taxon>Coleoptera</taxon>
        <taxon>Polyphaga</taxon>
        <taxon>Cucujiformia</taxon>
        <taxon>Chrysomeloidea</taxon>
        <taxon>Chrysomelidae</taxon>
        <taxon>Galerucinae</taxon>
        <taxon>Alticini</taxon>
        <taxon>Phyllotreta</taxon>
    </lineage>
</organism>
<dbReference type="PRINTS" id="PR00786">
    <property type="entry name" value="NEPRILYSIN"/>
</dbReference>
<evidence type="ECO:0000259" key="10">
    <source>
        <dbReference type="Pfam" id="PF01431"/>
    </source>
</evidence>
<dbReference type="InterPro" id="IPR000718">
    <property type="entry name" value="Peptidase_M13"/>
</dbReference>
<evidence type="ECO:0000256" key="3">
    <source>
        <dbReference type="ARBA" id="ARBA00007357"/>
    </source>
</evidence>
<evidence type="ECO:0000256" key="5">
    <source>
        <dbReference type="ARBA" id="ARBA00022723"/>
    </source>
</evidence>
<dbReference type="EMBL" id="OU900097">
    <property type="protein sequence ID" value="CAG9861144.1"/>
    <property type="molecule type" value="Genomic_DNA"/>
</dbReference>
<evidence type="ECO:0000256" key="2">
    <source>
        <dbReference type="ARBA" id="ARBA00004401"/>
    </source>
</evidence>
<dbReference type="GO" id="GO:0005886">
    <property type="term" value="C:plasma membrane"/>
    <property type="evidence" value="ECO:0007669"/>
    <property type="project" value="UniProtKB-SubCell"/>
</dbReference>
<dbReference type="InterPro" id="IPR018497">
    <property type="entry name" value="Peptidase_M13_C"/>
</dbReference>
<keyword evidence="4" id="KW-0645">Protease</keyword>